<keyword evidence="2" id="KW-1185">Reference proteome</keyword>
<dbReference type="Proteomes" id="UP000001396">
    <property type="component" value="Unassembled WGS sequence"/>
</dbReference>
<comment type="caution">
    <text evidence="1">The sequence shown here is derived from an EMBL/GenBank/DDBJ whole genome shotgun (WGS) entry which is preliminary data.</text>
</comment>
<dbReference type="InterPro" id="IPR052050">
    <property type="entry name" value="SecEffector_AnkRepeat"/>
</dbReference>
<evidence type="ECO:0000313" key="2">
    <source>
        <dbReference type="Proteomes" id="UP000001396"/>
    </source>
</evidence>
<sequence>MACNSYLNELKLYYTEHSIRLYLYQTFDAAIKYGNFETLKYMVDMIKPIARSSSQLIDFNGLLYEASEHCSLEKIKYICEEFSKKRLNYYFALAVAPLSGDIEIVKYLADKLASCEYSKIRKKDYDTYGSFDNAAKMGRIDMIEWLAEHRSQDREFSSMYYGAIEGGHLHVVQYLLDINEPIRQEPHEEHGTLFDYSILYNQLAIAKLLHQHNIRESLDTPIDFASLNENIEMLAWLSANTTVTASERVVDNAALKNNMEVLKWLKQHRTEGCSHNAFVDVCREGYIEVAQWLYRNQTIIYEPNDAINAAVGNGHLELAKWLFTTLNQRPSTAAMNNAAVNNHIHMIKWLVDNSLFSFSTTAIDILSRSDNLQMIKWLNEYDPSVGCTERALYSAASRGRLEIMKWLRENRTEISCLKKLKHGIYSGGAETINWALDNFAIDLDEMVNHSRDIKTIKWLHDNNIQGIFNDKSMESAIKGIQFPLVKWLYENRSECQCTIDGFVVAIETGYTEMIHYLLGKHPEFANQLSKPKRHLEHYFKNDDIEMIEFLLENINFPLNKLNKYQRSIQSKEYSDISNQLLQDHIKKKNDLFG</sequence>
<reference evidence="1 2" key="1">
    <citation type="journal article" date="2011" name="Genome Res.">
        <title>Phylogeny-wide analysis of social amoeba genomes highlights ancient origins for complex intercellular communication.</title>
        <authorList>
            <person name="Heidel A.J."/>
            <person name="Lawal H.M."/>
            <person name="Felder M."/>
            <person name="Schilde C."/>
            <person name="Helps N.R."/>
            <person name="Tunggal B."/>
            <person name="Rivero F."/>
            <person name="John U."/>
            <person name="Schleicher M."/>
            <person name="Eichinger L."/>
            <person name="Platzer M."/>
            <person name="Noegel A.A."/>
            <person name="Schaap P."/>
            <person name="Gloeckner G."/>
        </authorList>
    </citation>
    <scope>NUCLEOTIDE SEQUENCE [LARGE SCALE GENOMIC DNA]</scope>
    <source>
        <strain evidence="2">ATCC 26659 / Pp 5 / PN500</strain>
    </source>
</reference>
<dbReference type="RefSeq" id="XP_020437107.1">
    <property type="nucleotide sequence ID" value="XM_020572990.1"/>
</dbReference>
<dbReference type="Gene3D" id="1.25.40.20">
    <property type="entry name" value="Ankyrin repeat-containing domain"/>
    <property type="match status" value="2"/>
</dbReference>
<dbReference type="GeneID" id="31357517"/>
<evidence type="ECO:0000313" key="1">
    <source>
        <dbReference type="EMBL" id="EFA84997.1"/>
    </source>
</evidence>
<dbReference type="InterPro" id="IPR036770">
    <property type="entry name" value="Ankyrin_rpt-contain_sf"/>
</dbReference>
<proteinExistence type="predicted"/>
<protein>
    <recommendedName>
        <fullName evidence="3">Ankyrin repeat protein</fullName>
    </recommendedName>
</protein>
<evidence type="ECO:0008006" key="3">
    <source>
        <dbReference type="Google" id="ProtNLM"/>
    </source>
</evidence>
<dbReference type="InParanoid" id="D3B123"/>
<organism evidence="1 2">
    <name type="scientific">Heterostelium pallidum (strain ATCC 26659 / Pp 5 / PN500)</name>
    <name type="common">Cellular slime mold</name>
    <name type="synonym">Polysphondylium pallidum</name>
    <dbReference type="NCBI Taxonomy" id="670386"/>
    <lineage>
        <taxon>Eukaryota</taxon>
        <taxon>Amoebozoa</taxon>
        <taxon>Evosea</taxon>
        <taxon>Eumycetozoa</taxon>
        <taxon>Dictyostelia</taxon>
        <taxon>Acytosteliales</taxon>
        <taxon>Acytosteliaceae</taxon>
        <taxon>Heterostelium</taxon>
    </lineage>
</organism>
<dbReference type="Pfam" id="PF12796">
    <property type="entry name" value="Ank_2"/>
    <property type="match status" value="1"/>
</dbReference>
<dbReference type="SMART" id="SM00248">
    <property type="entry name" value="ANK"/>
    <property type="match status" value="7"/>
</dbReference>
<name>D3B123_HETP5</name>
<dbReference type="AlphaFoldDB" id="D3B123"/>
<dbReference type="PANTHER" id="PTHR46586">
    <property type="entry name" value="ANKYRIN REPEAT-CONTAINING PROTEIN"/>
    <property type="match status" value="1"/>
</dbReference>
<accession>D3B123</accession>
<dbReference type="PANTHER" id="PTHR46586:SF3">
    <property type="entry name" value="ANKYRIN REPEAT-CONTAINING PROTEIN"/>
    <property type="match status" value="1"/>
</dbReference>
<dbReference type="SUPFAM" id="SSF48403">
    <property type="entry name" value="Ankyrin repeat"/>
    <property type="match status" value="2"/>
</dbReference>
<dbReference type="InterPro" id="IPR002110">
    <property type="entry name" value="Ankyrin_rpt"/>
</dbReference>
<gene>
    <name evidence="1" type="ORF">PPL_01991</name>
</gene>
<dbReference type="EMBL" id="ADBJ01000008">
    <property type="protein sequence ID" value="EFA84997.1"/>
    <property type="molecule type" value="Genomic_DNA"/>
</dbReference>